<evidence type="ECO:0000313" key="2">
    <source>
        <dbReference type="Proteomes" id="UP001212997"/>
    </source>
</evidence>
<protein>
    <recommendedName>
        <fullName evidence="3">Ankyrin repeat protein</fullName>
    </recommendedName>
</protein>
<dbReference type="AlphaFoldDB" id="A0AAD5YD27"/>
<dbReference type="Proteomes" id="UP001212997">
    <property type="component" value="Unassembled WGS sequence"/>
</dbReference>
<name>A0AAD5YD27_9APHY</name>
<keyword evidence="2" id="KW-1185">Reference proteome</keyword>
<evidence type="ECO:0000313" key="1">
    <source>
        <dbReference type="EMBL" id="KAJ3475508.1"/>
    </source>
</evidence>
<comment type="caution">
    <text evidence="1">The sequence shown here is derived from an EMBL/GenBank/DDBJ whole genome shotgun (WGS) entry which is preliminary data.</text>
</comment>
<organism evidence="1 2">
    <name type="scientific">Meripilus lineatus</name>
    <dbReference type="NCBI Taxonomy" id="2056292"/>
    <lineage>
        <taxon>Eukaryota</taxon>
        <taxon>Fungi</taxon>
        <taxon>Dikarya</taxon>
        <taxon>Basidiomycota</taxon>
        <taxon>Agaricomycotina</taxon>
        <taxon>Agaricomycetes</taxon>
        <taxon>Polyporales</taxon>
        <taxon>Meripilaceae</taxon>
        <taxon>Meripilus</taxon>
    </lineage>
</organism>
<proteinExistence type="predicted"/>
<dbReference type="Gene3D" id="1.25.40.20">
    <property type="entry name" value="Ankyrin repeat-containing domain"/>
    <property type="match status" value="1"/>
</dbReference>
<evidence type="ECO:0008006" key="3">
    <source>
        <dbReference type="Google" id="ProtNLM"/>
    </source>
</evidence>
<gene>
    <name evidence="1" type="ORF">NLI96_g11793</name>
</gene>
<sequence length="239" mass="27147">MRPETPGIITQALQYPICTSRIIEAILRNPRSTPDIIKPGLRTQLPRRLFRALVVSPISSSKKPTSRKLQRTHSCDPLPFLQYVYSHPDIPNPYSDSWDGYPLIRAVGAEHTELVRFLLDNGASPAWKGGLAVKVAIKRKNIKLVRMLIEPDGSTAPTKDEVQPLCAEENTKLLGKRRREPECQKEGRRKVKRRKMEDRIVVDQEMLNVAVRCDARDIVDYFIKEKGCTPSIQTVLGVR</sequence>
<reference evidence="1" key="1">
    <citation type="submission" date="2022-07" db="EMBL/GenBank/DDBJ databases">
        <title>Genome Sequence of Physisporinus lineatus.</title>
        <authorList>
            <person name="Buettner E."/>
        </authorList>
    </citation>
    <scope>NUCLEOTIDE SEQUENCE</scope>
    <source>
        <strain evidence="1">VT162</strain>
    </source>
</reference>
<dbReference type="SUPFAM" id="SSF48403">
    <property type="entry name" value="Ankyrin repeat"/>
    <property type="match status" value="1"/>
</dbReference>
<dbReference type="InterPro" id="IPR036770">
    <property type="entry name" value="Ankyrin_rpt-contain_sf"/>
</dbReference>
<dbReference type="EMBL" id="JANAWD010000845">
    <property type="protein sequence ID" value="KAJ3475508.1"/>
    <property type="molecule type" value="Genomic_DNA"/>
</dbReference>
<accession>A0AAD5YD27</accession>